<keyword evidence="2" id="KW-0560">Oxidoreductase</keyword>
<comment type="similarity">
    <text evidence="1">Belongs to the aldehyde dehydrogenase family.</text>
</comment>
<dbReference type="InterPro" id="IPR015590">
    <property type="entry name" value="Aldehyde_DH_dom"/>
</dbReference>
<dbReference type="KEGG" id="scas:SACC_27040"/>
<sequence length="163" mass="18624">MITIIGKEKVDSENKIPATEEVIGYVLSLDREDIRKVIDLFKGKVPERGYHFPSVILRLPPFSVVKEEVFGPILTVILIEEEVVNIANSTQYGLTESIFASNFSRTYEIASKIEANTVIINDTTGLRWDDLSFIRFKKSEMERESIIDTMLEMTKSKLIAYSR</sequence>
<dbReference type="Gene3D" id="3.40.605.10">
    <property type="entry name" value="Aldehyde Dehydrogenase, Chain A, domain 1"/>
    <property type="match status" value="1"/>
</dbReference>
<dbReference type="AlphaFoldDB" id="A0AAQ4CV56"/>
<accession>A0AAQ4CV56</accession>
<evidence type="ECO:0000259" key="3">
    <source>
        <dbReference type="Pfam" id="PF00171"/>
    </source>
</evidence>
<dbReference type="InterPro" id="IPR016161">
    <property type="entry name" value="Ald_DH/histidinol_DH"/>
</dbReference>
<dbReference type="InterPro" id="IPR051020">
    <property type="entry name" value="ALDH-related_metabolic_enz"/>
</dbReference>
<dbReference type="GO" id="GO:0008911">
    <property type="term" value="F:lactaldehyde dehydrogenase (NAD+) activity"/>
    <property type="evidence" value="ECO:0007669"/>
    <property type="project" value="TreeGrafter"/>
</dbReference>
<dbReference type="InterPro" id="IPR016162">
    <property type="entry name" value="Ald_DH_N"/>
</dbReference>
<evidence type="ECO:0000313" key="4">
    <source>
        <dbReference type="EMBL" id="BDB99687.1"/>
    </source>
</evidence>
<name>A0AAQ4CV56_9CREN</name>
<dbReference type="EMBL" id="AP025226">
    <property type="protein sequence ID" value="BDB99687.1"/>
    <property type="molecule type" value="Genomic_DNA"/>
</dbReference>
<dbReference type="Proteomes" id="UP001319921">
    <property type="component" value="Chromosome"/>
</dbReference>
<dbReference type="PANTHER" id="PTHR42991">
    <property type="entry name" value="ALDEHYDE DEHYDROGENASE"/>
    <property type="match status" value="1"/>
</dbReference>
<dbReference type="PANTHER" id="PTHR42991:SF1">
    <property type="entry name" value="ALDEHYDE DEHYDROGENASE"/>
    <property type="match status" value="1"/>
</dbReference>
<evidence type="ECO:0000313" key="5">
    <source>
        <dbReference type="Proteomes" id="UP001319921"/>
    </source>
</evidence>
<dbReference type="Pfam" id="PF00171">
    <property type="entry name" value="Aldedh"/>
    <property type="match status" value="1"/>
</dbReference>
<dbReference type="GeneID" id="68867425"/>
<evidence type="ECO:0000256" key="2">
    <source>
        <dbReference type="ARBA" id="ARBA00023002"/>
    </source>
</evidence>
<dbReference type="Gene3D" id="3.40.309.10">
    <property type="entry name" value="Aldehyde Dehydrogenase, Chain A, domain 2"/>
    <property type="match status" value="1"/>
</dbReference>
<evidence type="ECO:0000256" key="1">
    <source>
        <dbReference type="ARBA" id="ARBA00009986"/>
    </source>
</evidence>
<reference evidence="4 5" key="1">
    <citation type="journal article" date="2022" name="Microbiol. Resour. Announc.">
        <title>Complete Genome Sequence of the Hyperthermophilic and Acidophilic Archaeon Saccharolobus caldissimus Strain HS-3T.</title>
        <authorList>
            <person name="Sakai H.D."/>
            <person name="Kurosawa N."/>
        </authorList>
    </citation>
    <scope>NUCLEOTIDE SEQUENCE [LARGE SCALE GENOMIC DNA]</scope>
    <source>
        <strain evidence="4 5">JCM32116</strain>
    </source>
</reference>
<feature type="domain" description="Aldehyde dehydrogenase" evidence="3">
    <location>
        <begin position="20"/>
        <end position="158"/>
    </location>
</feature>
<dbReference type="RefSeq" id="WP_229570127.1">
    <property type="nucleotide sequence ID" value="NZ_AP025226.1"/>
</dbReference>
<organism evidence="4 5">
    <name type="scientific">Saccharolobus caldissimus</name>
    <dbReference type="NCBI Taxonomy" id="1702097"/>
    <lineage>
        <taxon>Archaea</taxon>
        <taxon>Thermoproteota</taxon>
        <taxon>Thermoprotei</taxon>
        <taxon>Sulfolobales</taxon>
        <taxon>Sulfolobaceae</taxon>
        <taxon>Saccharolobus</taxon>
    </lineage>
</organism>
<dbReference type="InterPro" id="IPR016163">
    <property type="entry name" value="Ald_DH_C"/>
</dbReference>
<protein>
    <recommendedName>
        <fullName evidence="3">Aldehyde dehydrogenase domain-containing protein</fullName>
    </recommendedName>
</protein>
<keyword evidence="5" id="KW-1185">Reference proteome</keyword>
<proteinExistence type="inferred from homology"/>
<gene>
    <name evidence="4" type="ORF">SACC_27040</name>
</gene>
<dbReference type="SUPFAM" id="SSF53720">
    <property type="entry name" value="ALDH-like"/>
    <property type="match status" value="1"/>
</dbReference>